<protein>
    <submittedName>
        <fullName evidence="5">DUF4349 domain-containing protein</fullName>
    </submittedName>
</protein>
<feature type="transmembrane region" description="Helical" evidence="2">
    <location>
        <begin position="287"/>
        <end position="312"/>
    </location>
</feature>
<gene>
    <name evidence="5" type="ORF">ACFFRI_07095</name>
</gene>
<accession>A0ABV5K7S7</accession>
<sequence>MTSRTRRVVAAAASTVLLGLAVAACSAGSENDNSAVADDSGGSSLAAPAPAQAEAARGSVAGDVARTGSTSGSGSGSGSGKQDVVSDAGPRSLIREGNVALRSADVSRTLFDIRKILQGTGGEVSDDDTQADEQGDAERALLTVRVPVVRFDTALQQLKGLGTDSSTVKLIDATSTSKDVSSQVVDTDVRVALQKRSIQRISLLLDRATSIRDIVSIERELADREADLGSLEKRQKLLADQTALSTITISVERPTERSATPPEEDESGFAAGLEDGWKAFRHVTTGLLTGAGALLPFALLALVLGVPLRVWLRRRQPRPVVRTPDAVA</sequence>
<dbReference type="Proteomes" id="UP001589750">
    <property type="component" value="Unassembled WGS sequence"/>
</dbReference>
<evidence type="ECO:0000256" key="3">
    <source>
        <dbReference type="SAM" id="SignalP"/>
    </source>
</evidence>
<name>A0ABV5K7S7_9ACTN</name>
<evidence type="ECO:0000259" key="4">
    <source>
        <dbReference type="Pfam" id="PF14257"/>
    </source>
</evidence>
<evidence type="ECO:0000256" key="1">
    <source>
        <dbReference type="SAM" id="MobiDB-lite"/>
    </source>
</evidence>
<feature type="chain" id="PRO_5045061100" evidence="3">
    <location>
        <begin position="24"/>
        <end position="328"/>
    </location>
</feature>
<feature type="compositionally biased region" description="Low complexity" evidence="1">
    <location>
        <begin position="34"/>
        <end position="59"/>
    </location>
</feature>
<keyword evidence="2" id="KW-0812">Transmembrane</keyword>
<feature type="domain" description="DUF4349" evidence="4">
    <location>
        <begin position="91"/>
        <end position="308"/>
    </location>
</feature>
<dbReference type="RefSeq" id="WP_140011592.1">
    <property type="nucleotide sequence ID" value="NZ_JBHMDG010000009.1"/>
</dbReference>
<dbReference type="Pfam" id="PF14257">
    <property type="entry name" value="DUF4349"/>
    <property type="match status" value="1"/>
</dbReference>
<evidence type="ECO:0000313" key="5">
    <source>
        <dbReference type="EMBL" id="MFB9312806.1"/>
    </source>
</evidence>
<keyword evidence="2" id="KW-1133">Transmembrane helix</keyword>
<feature type="region of interest" description="Disordered" evidence="1">
    <location>
        <begin position="31"/>
        <end position="89"/>
    </location>
</feature>
<keyword evidence="2" id="KW-0472">Membrane</keyword>
<reference evidence="5 6" key="1">
    <citation type="submission" date="2024-09" db="EMBL/GenBank/DDBJ databases">
        <authorList>
            <person name="Sun Q."/>
            <person name="Mori K."/>
        </authorList>
    </citation>
    <scope>NUCLEOTIDE SEQUENCE [LARGE SCALE GENOMIC DNA]</scope>
    <source>
        <strain evidence="5 6">JCM 9626</strain>
    </source>
</reference>
<dbReference type="PROSITE" id="PS51257">
    <property type="entry name" value="PROKAR_LIPOPROTEIN"/>
    <property type="match status" value="1"/>
</dbReference>
<comment type="caution">
    <text evidence="5">The sequence shown here is derived from an EMBL/GenBank/DDBJ whole genome shotgun (WGS) entry which is preliminary data.</text>
</comment>
<evidence type="ECO:0000256" key="2">
    <source>
        <dbReference type="SAM" id="Phobius"/>
    </source>
</evidence>
<organism evidence="5 6">
    <name type="scientific">Nocardioides plantarum</name>
    <dbReference type="NCBI Taxonomy" id="29299"/>
    <lineage>
        <taxon>Bacteria</taxon>
        <taxon>Bacillati</taxon>
        <taxon>Actinomycetota</taxon>
        <taxon>Actinomycetes</taxon>
        <taxon>Propionibacteriales</taxon>
        <taxon>Nocardioidaceae</taxon>
        <taxon>Nocardioides</taxon>
    </lineage>
</organism>
<evidence type="ECO:0000313" key="6">
    <source>
        <dbReference type="Proteomes" id="UP001589750"/>
    </source>
</evidence>
<dbReference type="InterPro" id="IPR025645">
    <property type="entry name" value="DUF4349"/>
</dbReference>
<keyword evidence="3" id="KW-0732">Signal</keyword>
<feature type="signal peptide" evidence="3">
    <location>
        <begin position="1"/>
        <end position="23"/>
    </location>
</feature>
<dbReference type="EMBL" id="JBHMDG010000009">
    <property type="protein sequence ID" value="MFB9312806.1"/>
    <property type="molecule type" value="Genomic_DNA"/>
</dbReference>
<proteinExistence type="predicted"/>
<keyword evidence="6" id="KW-1185">Reference proteome</keyword>